<proteinExistence type="predicted"/>
<organism evidence="1">
    <name type="scientific">uncultured marine group II/III euryarchaeote KM3_203_F09</name>
    <dbReference type="NCBI Taxonomy" id="1456423"/>
    <lineage>
        <taxon>Archaea</taxon>
        <taxon>Methanobacteriati</taxon>
        <taxon>Methanobacteriota</taxon>
        <taxon>environmental samples</taxon>
    </lineage>
</organism>
<evidence type="ECO:0000313" key="1">
    <source>
        <dbReference type="EMBL" id="AIF07528.1"/>
    </source>
</evidence>
<reference evidence="1" key="1">
    <citation type="journal article" date="2014" name="Genome Biol. Evol.">
        <title>Pangenome evidence for extensive interdomain horizontal transfer affecting lineage core and shell genes in uncultured planktonic thaumarchaeota and euryarchaeota.</title>
        <authorList>
            <person name="Deschamps P."/>
            <person name="Zivanovic Y."/>
            <person name="Moreira D."/>
            <person name="Rodriguez-Valera F."/>
            <person name="Lopez-Garcia P."/>
        </authorList>
    </citation>
    <scope>NUCLEOTIDE SEQUENCE</scope>
</reference>
<dbReference type="AlphaFoldDB" id="A0A075H0Q0"/>
<sequence length="127" mass="14367">MSLLDDLDIAVLAFVADHPDSTVTDCAKTIFRPENTEELQKKDSLLRHRFKALTSAGFLVHTSVSGRKIYRVVDEKVTFGPELRGINIGGKKLSHPKLQKDYCIILFTDDGVVVRSLDKLEKHWRDS</sequence>
<accession>A0A075H0Q0</accession>
<dbReference type="EMBL" id="KF900805">
    <property type="protein sequence ID" value="AIF07528.1"/>
    <property type="molecule type" value="Genomic_DNA"/>
</dbReference>
<protein>
    <submittedName>
        <fullName evidence="1">Uncharacterized protein</fullName>
    </submittedName>
</protein>
<name>A0A075H0Q0_9EURY</name>